<comment type="caution">
    <text evidence="2">The sequence shown here is derived from an EMBL/GenBank/DDBJ whole genome shotgun (WGS) entry which is preliminary data.</text>
</comment>
<dbReference type="AlphaFoldDB" id="A0A9P5Z316"/>
<proteinExistence type="predicted"/>
<keyword evidence="3" id="KW-1185">Reference proteome</keyword>
<evidence type="ECO:0000256" key="1">
    <source>
        <dbReference type="SAM" id="Phobius"/>
    </source>
</evidence>
<evidence type="ECO:0000313" key="2">
    <source>
        <dbReference type="EMBL" id="KAF9479921.1"/>
    </source>
</evidence>
<reference evidence="2" key="1">
    <citation type="submission" date="2020-11" db="EMBL/GenBank/DDBJ databases">
        <authorList>
            <consortium name="DOE Joint Genome Institute"/>
            <person name="Ahrendt S."/>
            <person name="Riley R."/>
            <person name="Andreopoulos W."/>
            <person name="Labutti K."/>
            <person name="Pangilinan J."/>
            <person name="Ruiz-Duenas F.J."/>
            <person name="Barrasa J.M."/>
            <person name="Sanchez-Garcia M."/>
            <person name="Camarero S."/>
            <person name="Miyauchi S."/>
            <person name="Serrano A."/>
            <person name="Linde D."/>
            <person name="Babiker R."/>
            <person name="Drula E."/>
            <person name="Ayuso-Fernandez I."/>
            <person name="Pacheco R."/>
            <person name="Padilla G."/>
            <person name="Ferreira P."/>
            <person name="Barriuso J."/>
            <person name="Kellner H."/>
            <person name="Castanera R."/>
            <person name="Alfaro M."/>
            <person name="Ramirez L."/>
            <person name="Pisabarro A.G."/>
            <person name="Kuo A."/>
            <person name="Tritt A."/>
            <person name="Lipzen A."/>
            <person name="He G."/>
            <person name="Yan M."/>
            <person name="Ng V."/>
            <person name="Cullen D."/>
            <person name="Martin F."/>
            <person name="Rosso M.-N."/>
            <person name="Henrissat B."/>
            <person name="Hibbett D."/>
            <person name="Martinez A.T."/>
            <person name="Grigoriev I.V."/>
        </authorList>
    </citation>
    <scope>NUCLEOTIDE SEQUENCE</scope>
    <source>
        <strain evidence="2">CIRM-BRFM 674</strain>
    </source>
</reference>
<keyword evidence="1" id="KW-0472">Membrane</keyword>
<feature type="transmembrane region" description="Helical" evidence="1">
    <location>
        <begin position="53"/>
        <end position="73"/>
    </location>
</feature>
<sequence>MSIKSPNQNVAAAAARTNGELNGQIRLPPDEDGRELVVGLDEIERRRRWRRGVFVLVVFFLLAGSGMLFFFLYGSDSHMDDLEDVASDPRLQRYQTPADAESCPDWPEGQDKSSTISFQIPTSAGLMLFASRGQIGGGTFHLDHADRSAPRDTISVSVTAQFDDRRELEHTKACRVENTGRNEHGLLLWAKSSLTHKVTFNVAVLLPDIQNFGDLTTDLNNFEHGVANFFDLRRPVGFGVVRLKSSNAPMVVSALMAESGFFQTSNAQLQAGFMGAYQVKMHTSNAPLHAIVWAFGPANGAQMDVDLRTSNSPADVFLAMASDYNNTKMSATVHASNGRVNVAMPRAMQPDGEVFLDVSTSNAPVSVFLHPEYEGTYDLRTTVADAELLWDPDLRDPTGKGRKKTLIEESKDRTWKTGRMLWGDEQTIDGSIRVRSSVEPVKLYSNPWNFPRMDDADVFGQSVFNVG</sequence>
<protein>
    <submittedName>
        <fullName evidence="2">Uncharacterized protein</fullName>
    </submittedName>
</protein>
<name>A0A9P5Z316_9AGAR</name>
<dbReference type="EMBL" id="MU155203">
    <property type="protein sequence ID" value="KAF9479921.1"/>
    <property type="molecule type" value="Genomic_DNA"/>
</dbReference>
<dbReference type="Proteomes" id="UP000807469">
    <property type="component" value="Unassembled WGS sequence"/>
</dbReference>
<gene>
    <name evidence="2" type="ORF">BDN70DRAFT_878224</name>
</gene>
<organism evidence="2 3">
    <name type="scientific">Pholiota conissans</name>
    <dbReference type="NCBI Taxonomy" id="109636"/>
    <lineage>
        <taxon>Eukaryota</taxon>
        <taxon>Fungi</taxon>
        <taxon>Dikarya</taxon>
        <taxon>Basidiomycota</taxon>
        <taxon>Agaricomycotina</taxon>
        <taxon>Agaricomycetes</taxon>
        <taxon>Agaricomycetidae</taxon>
        <taxon>Agaricales</taxon>
        <taxon>Agaricineae</taxon>
        <taxon>Strophariaceae</taxon>
        <taxon>Pholiota</taxon>
    </lineage>
</organism>
<keyword evidence="1" id="KW-0812">Transmembrane</keyword>
<dbReference type="OrthoDB" id="5570013at2759"/>
<evidence type="ECO:0000313" key="3">
    <source>
        <dbReference type="Proteomes" id="UP000807469"/>
    </source>
</evidence>
<accession>A0A9P5Z316</accession>
<keyword evidence="1" id="KW-1133">Transmembrane helix</keyword>